<dbReference type="AlphaFoldDB" id="A0A232F7L4"/>
<dbReference type="EMBL" id="NNAY01000714">
    <property type="protein sequence ID" value="OXU26844.1"/>
    <property type="molecule type" value="Genomic_DNA"/>
</dbReference>
<accession>A0A232F7L4</accession>
<proteinExistence type="predicted"/>
<organism evidence="1 2">
    <name type="scientific">Trichomalopsis sarcophagae</name>
    <dbReference type="NCBI Taxonomy" id="543379"/>
    <lineage>
        <taxon>Eukaryota</taxon>
        <taxon>Metazoa</taxon>
        <taxon>Ecdysozoa</taxon>
        <taxon>Arthropoda</taxon>
        <taxon>Hexapoda</taxon>
        <taxon>Insecta</taxon>
        <taxon>Pterygota</taxon>
        <taxon>Neoptera</taxon>
        <taxon>Endopterygota</taxon>
        <taxon>Hymenoptera</taxon>
        <taxon>Apocrita</taxon>
        <taxon>Proctotrupomorpha</taxon>
        <taxon>Chalcidoidea</taxon>
        <taxon>Pteromalidae</taxon>
        <taxon>Pteromalinae</taxon>
        <taxon>Trichomalopsis</taxon>
    </lineage>
</organism>
<protein>
    <submittedName>
        <fullName evidence="1">Uncharacterized protein</fullName>
    </submittedName>
</protein>
<keyword evidence="2" id="KW-1185">Reference proteome</keyword>
<comment type="caution">
    <text evidence="1">The sequence shown here is derived from an EMBL/GenBank/DDBJ whole genome shotgun (WGS) entry which is preliminary data.</text>
</comment>
<reference evidence="1 2" key="1">
    <citation type="journal article" date="2017" name="Curr. Biol.">
        <title>The Evolution of Venom by Co-option of Single-Copy Genes.</title>
        <authorList>
            <person name="Martinson E.O."/>
            <person name="Mrinalini"/>
            <person name="Kelkar Y.D."/>
            <person name="Chang C.H."/>
            <person name="Werren J.H."/>
        </authorList>
    </citation>
    <scope>NUCLEOTIDE SEQUENCE [LARGE SCALE GENOMIC DNA]</scope>
    <source>
        <strain evidence="1 2">Alberta</strain>
        <tissue evidence="1">Whole body</tissue>
    </source>
</reference>
<evidence type="ECO:0000313" key="1">
    <source>
        <dbReference type="EMBL" id="OXU26844.1"/>
    </source>
</evidence>
<evidence type="ECO:0000313" key="2">
    <source>
        <dbReference type="Proteomes" id="UP000215335"/>
    </source>
</evidence>
<sequence>MDLESVNIYRTLRYEADCFKKALLVKRLMLCKDLAQSSSEFQ</sequence>
<name>A0A232F7L4_9HYME</name>
<gene>
    <name evidence="1" type="ORF">TSAR_004315</name>
</gene>
<dbReference type="Proteomes" id="UP000215335">
    <property type="component" value="Unassembled WGS sequence"/>
</dbReference>